<protein>
    <submittedName>
        <fullName evidence="1">Uncharacterized protein</fullName>
    </submittedName>
</protein>
<reference evidence="1 2" key="1">
    <citation type="journal article" date="2019" name="Sci. Rep.">
        <title>Orb-weaving spider Araneus ventricosus genome elucidates the spidroin gene catalogue.</title>
        <authorList>
            <person name="Kono N."/>
            <person name="Nakamura H."/>
            <person name="Ohtoshi R."/>
            <person name="Moran D.A.P."/>
            <person name="Shinohara A."/>
            <person name="Yoshida Y."/>
            <person name="Fujiwara M."/>
            <person name="Mori M."/>
            <person name="Tomita M."/>
            <person name="Arakawa K."/>
        </authorList>
    </citation>
    <scope>NUCLEOTIDE SEQUENCE [LARGE SCALE GENOMIC DNA]</scope>
</reference>
<comment type="caution">
    <text evidence="1">The sequence shown here is derived from an EMBL/GenBank/DDBJ whole genome shotgun (WGS) entry which is preliminary data.</text>
</comment>
<dbReference type="Proteomes" id="UP000499080">
    <property type="component" value="Unassembled WGS sequence"/>
</dbReference>
<organism evidence="1 2">
    <name type="scientific">Araneus ventricosus</name>
    <name type="common">Orbweaver spider</name>
    <name type="synonym">Epeira ventricosa</name>
    <dbReference type="NCBI Taxonomy" id="182803"/>
    <lineage>
        <taxon>Eukaryota</taxon>
        <taxon>Metazoa</taxon>
        <taxon>Ecdysozoa</taxon>
        <taxon>Arthropoda</taxon>
        <taxon>Chelicerata</taxon>
        <taxon>Arachnida</taxon>
        <taxon>Araneae</taxon>
        <taxon>Araneomorphae</taxon>
        <taxon>Entelegynae</taxon>
        <taxon>Araneoidea</taxon>
        <taxon>Araneidae</taxon>
        <taxon>Araneus</taxon>
    </lineage>
</organism>
<keyword evidence="2" id="KW-1185">Reference proteome</keyword>
<sequence length="98" mass="11011">MPLKPQIQKTRSVLHGNNRVGERPLAMANGELNTRPNQRVCSPLSFLVYFPKRCYFPSPRVNKKIEPTVTQDAVTIHEFPSAHAKVTSIDKLQNGIVS</sequence>
<evidence type="ECO:0000313" key="1">
    <source>
        <dbReference type="EMBL" id="GBO13015.1"/>
    </source>
</evidence>
<name>A0A4Y2UIW4_ARAVE</name>
<dbReference type="EMBL" id="BGPR01037433">
    <property type="protein sequence ID" value="GBO13015.1"/>
    <property type="molecule type" value="Genomic_DNA"/>
</dbReference>
<accession>A0A4Y2UIW4</accession>
<gene>
    <name evidence="1" type="ORF">AVEN_30072_1</name>
</gene>
<evidence type="ECO:0000313" key="2">
    <source>
        <dbReference type="Proteomes" id="UP000499080"/>
    </source>
</evidence>
<proteinExistence type="predicted"/>
<dbReference type="AlphaFoldDB" id="A0A4Y2UIW4"/>